<proteinExistence type="predicted"/>
<dbReference type="EMBL" id="BMFK01000001">
    <property type="protein sequence ID" value="GGE59385.1"/>
    <property type="molecule type" value="Genomic_DNA"/>
</dbReference>
<sequence>MSKQEVDISTSRTGEAIKHAEEMERDVKEALRLAKELQATVSSSLWSGQTRDAFLSYVDLIIQLNVDMVDTLEVQTKALIELEDNIHSFSSTKEVQIIKSL</sequence>
<gene>
    <name evidence="1" type="ORF">GCM10007140_07150</name>
</gene>
<dbReference type="AlphaFoldDB" id="A0A917AL43"/>
<evidence type="ECO:0000313" key="1">
    <source>
        <dbReference type="EMBL" id="GGE59385.1"/>
    </source>
</evidence>
<dbReference type="RefSeq" id="WP_188387057.1">
    <property type="nucleotide sequence ID" value="NZ_BMFK01000001.1"/>
</dbReference>
<keyword evidence="2" id="KW-1185">Reference proteome</keyword>
<comment type="caution">
    <text evidence="1">The sequence shown here is derived from an EMBL/GenBank/DDBJ whole genome shotgun (WGS) entry which is preliminary data.</text>
</comment>
<reference evidence="1" key="2">
    <citation type="submission" date="2020-09" db="EMBL/GenBank/DDBJ databases">
        <authorList>
            <person name="Sun Q."/>
            <person name="Zhou Y."/>
        </authorList>
    </citation>
    <scope>NUCLEOTIDE SEQUENCE</scope>
    <source>
        <strain evidence="1">CGMCC 1.12698</strain>
    </source>
</reference>
<organism evidence="1 2">
    <name type="scientific">Priestia taiwanensis</name>
    <dbReference type="NCBI Taxonomy" id="1347902"/>
    <lineage>
        <taxon>Bacteria</taxon>
        <taxon>Bacillati</taxon>
        <taxon>Bacillota</taxon>
        <taxon>Bacilli</taxon>
        <taxon>Bacillales</taxon>
        <taxon>Bacillaceae</taxon>
        <taxon>Priestia</taxon>
    </lineage>
</organism>
<reference evidence="1" key="1">
    <citation type="journal article" date="2014" name="Int. J. Syst. Evol. Microbiol.">
        <title>Complete genome sequence of Corynebacterium casei LMG S-19264T (=DSM 44701T), isolated from a smear-ripened cheese.</title>
        <authorList>
            <consortium name="US DOE Joint Genome Institute (JGI-PGF)"/>
            <person name="Walter F."/>
            <person name="Albersmeier A."/>
            <person name="Kalinowski J."/>
            <person name="Ruckert C."/>
        </authorList>
    </citation>
    <scope>NUCLEOTIDE SEQUENCE</scope>
    <source>
        <strain evidence="1">CGMCC 1.12698</strain>
    </source>
</reference>
<evidence type="ECO:0000313" key="2">
    <source>
        <dbReference type="Proteomes" id="UP000605259"/>
    </source>
</evidence>
<protein>
    <recommendedName>
        <fullName evidence="3">WXG100 family type VII secretion target</fullName>
    </recommendedName>
</protein>
<accession>A0A917AL43</accession>
<dbReference type="Pfam" id="PF06013">
    <property type="entry name" value="WXG100"/>
    <property type="match status" value="1"/>
</dbReference>
<evidence type="ECO:0008006" key="3">
    <source>
        <dbReference type="Google" id="ProtNLM"/>
    </source>
</evidence>
<dbReference type="InterPro" id="IPR010310">
    <property type="entry name" value="T7SS_ESAT-6-like"/>
</dbReference>
<name>A0A917AL43_9BACI</name>
<dbReference type="Proteomes" id="UP000605259">
    <property type="component" value="Unassembled WGS sequence"/>
</dbReference>